<protein>
    <submittedName>
        <fullName evidence="1">Uncharacterized protein</fullName>
    </submittedName>
</protein>
<evidence type="ECO:0000313" key="1">
    <source>
        <dbReference type="EMBL" id="VDN37142.1"/>
    </source>
</evidence>
<name>A0A3P7QZ28_CYLGO</name>
<gene>
    <name evidence="1" type="ORF">CGOC_LOCUS13394</name>
</gene>
<dbReference type="EMBL" id="UYRV01131044">
    <property type="protein sequence ID" value="VDN37142.1"/>
    <property type="molecule type" value="Genomic_DNA"/>
</dbReference>
<reference evidence="1 2" key="1">
    <citation type="submission" date="2018-11" db="EMBL/GenBank/DDBJ databases">
        <authorList>
            <consortium name="Pathogen Informatics"/>
        </authorList>
    </citation>
    <scope>NUCLEOTIDE SEQUENCE [LARGE SCALE GENOMIC DNA]</scope>
</reference>
<keyword evidence="2" id="KW-1185">Reference proteome</keyword>
<dbReference type="Proteomes" id="UP000271889">
    <property type="component" value="Unassembled WGS sequence"/>
</dbReference>
<evidence type="ECO:0000313" key="2">
    <source>
        <dbReference type="Proteomes" id="UP000271889"/>
    </source>
</evidence>
<dbReference type="AlphaFoldDB" id="A0A3P7QZ28"/>
<proteinExistence type="predicted"/>
<organism evidence="1 2">
    <name type="scientific">Cylicostephanus goldi</name>
    <name type="common">Nematode worm</name>
    <dbReference type="NCBI Taxonomy" id="71465"/>
    <lineage>
        <taxon>Eukaryota</taxon>
        <taxon>Metazoa</taxon>
        <taxon>Ecdysozoa</taxon>
        <taxon>Nematoda</taxon>
        <taxon>Chromadorea</taxon>
        <taxon>Rhabditida</taxon>
        <taxon>Rhabditina</taxon>
        <taxon>Rhabditomorpha</taxon>
        <taxon>Strongyloidea</taxon>
        <taxon>Strongylidae</taxon>
        <taxon>Cylicostephanus</taxon>
    </lineage>
</organism>
<accession>A0A3P7QZ28</accession>
<sequence>MPILVKISCNKTLEHHKLLAAPHQGRPTQLIPGTDLMRTTMMITWVL</sequence>